<keyword evidence="2" id="KW-0175">Coiled coil</keyword>
<dbReference type="EMBL" id="JBDIML010000010">
    <property type="protein sequence ID" value="MEN2769074.1"/>
    <property type="molecule type" value="Genomic_DNA"/>
</dbReference>
<reference evidence="4 5" key="1">
    <citation type="submission" date="2024-05" db="EMBL/GenBank/DDBJ databases">
        <authorList>
            <person name="Haq I."/>
            <person name="Ullah Z."/>
            <person name="Ahmad R."/>
            <person name="Li M."/>
            <person name="Tong Y."/>
        </authorList>
    </citation>
    <scope>NUCLEOTIDE SEQUENCE [LARGE SCALE GENOMIC DNA]</scope>
    <source>
        <strain evidence="4 5">16A2E</strain>
        <plasmid evidence="4">unnamed</plasmid>
    </source>
</reference>
<geneLocation type="plasmid" evidence="4">
    <name>unnamed</name>
</geneLocation>
<comment type="caution">
    <text evidence="4">The sequence shown here is derived from an EMBL/GenBank/DDBJ whole genome shotgun (WGS) entry which is preliminary data.</text>
</comment>
<organism evidence="4 5">
    <name type="scientific">Ornithinibacillus xuwenensis</name>
    <dbReference type="NCBI Taxonomy" id="3144668"/>
    <lineage>
        <taxon>Bacteria</taxon>
        <taxon>Bacillati</taxon>
        <taxon>Bacillota</taxon>
        <taxon>Bacilli</taxon>
        <taxon>Bacillales</taxon>
        <taxon>Bacillaceae</taxon>
        <taxon>Ornithinibacillus</taxon>
    </lineage>
</organism>
<gene>
    <name evidence="4" type="ORF">ABC228_18015</name>
</gene>
<comment type="subcellular location">
    <subcellularLocation>
        <location evidence="1">Cell envelope</location>
    </subcellularLocation>
</comment>
<sequence>MRRKIIWFVIFVFIAVNILLVFIDDSGKVTRHGYVSEWDNVYTTDLFETVDAKGVVAYADENYVFFDKSIGSFDGFLVEEGTEIAEGDPLFEYRVHDYATMEAALQNQLIQVKGEISAIEDAIAEMVAYTIPSPTVPVVNTDEEEDINVVVPSSDPIEAELQKKQFLIEKEQELVAKREQGKNIESQLDDLRAGGDTITVNSPYQGKVKSISSTLADPLIVIETTEIQVAGELTEDARISVEPGQSVEVTLVESEQELKGSVQGIGDSPVGDVAVNEQSVYPVDVAFADDSQLDAVLPGYHANLTITVNEALNAATIQEKYLFHNHIWRLSKDGKLEKVPIETGIFMGNQVEVMNGVVAGDTIATESMQSSFMDMPFITPLKFETVPWLKLGDYKDWKHYLVMGLLAR</sequence>
<protein>
    <submittedName>
        <fullName evidence="4">Efflux RND transporter periplasmic adaptor subunit</fullName>
    </submittedName>
</protein>
<name>A0ABU9XLC1_9BACI</name>
<keyword evidence="3" id="KW-1133">Transmembrane helix</keyword>
<evidence type="ECO:0000313" key="5">
    <source>
        <dbReference type="Proteomes" id="UP001444625"/>
    </source>
</evidence>
<accession>A0ABU9XLC1</accession>
<keyword evidence="3" id="KW-0472">Membrane</keyword>
<dbReference type="Gene3D" id="2.40.420.20">
    <property type="match status" value="1"/>
</dbReference>
<evidence type="ECO:0000256" key="3">
    <source>
        <dbReference type="SAM" id="Phobius"/>
    </source>
</evidence>
<evidence type="ECO:0000256" key="2">
    <source>
        <dbReference type="ARBA" id="ARBA00023054"/>
    </source>
</evidence>
<dbReference type="RefSeq" id="WP_345826572.1">
    <property type="nucleotide sequence ID" value="NZ_JBDIML010000010.1"/>
</dbReference>
<evidence type="ECO:0000256" key="1">
    <source>
        <dbReference type="ARBA" id="ARBA00004196"/>
    </source>
</evidence>
<evidence type="ECO:0000313" key="4">
    <source>
        <dbReference type="EMBL" id="MEN2769074.1"/>
    </source>
</evidence>
<keyword evidence="4" id="KW-0614">Plasmid</keyword>
<dbReference type="InterPro" id="IPR050465">
    <property type="entry name" value="UPF0194_transport"/>
</dbReference>
<keyword evidence="3" id="KW-0812">Transmembrane</keyword>
<keyword evidence="5" id="KW-1185">Reference proteome</keyword>
<feature type="transmembrane region" description="Helical" evidence="3">
    <location>
        <begin position="5"/>
        <end position="23"/>
    </location>
</feature>
<dbReference type="PANTHER" id="PTHR32347">
    <property type="entry name" value="EFFLUX SYSTEM COMPONENT YKNX-RELATED"/>
    <property type="match status" value="1"/>
</dbReference>
<dbReference type="Proteomes" id="UP001444625">
    <property type="component" value="Unassembled WGS sequence"/>
</dbReference>
<proteinExistence type="predicted"/>